<keyword evidence="2" id="KW-1133">Transmembrane helix</keyword>
<keyword evidence="2" id="KW-0812">Transmembrane</keyword>
<feature type="region of interest" description="Disordered" evidence="1">
    <location>
        <begin position="149"/>
        <end position="169"/>
    </location>
</feature>
<comment type="caution">
    <text evidence="3">The sequence shown here is derived from an EMBL/GenBank/DDBJ whole genome shotgun (WGS) entry which is preliminary data.</text>
</comment>
<organism evidence="3 4">
    <name type="scientific">Stylophora pistillata</name>
    <name type="common">Smooth cauliflower coral</name>
    <dbReference type="NCBI Taxonomy" id="50429"/>
    <lineage>
        <taxon>Eukaryota</taxon>
        <taxon>Metazoa</taxon>
        <taxon>Cnidaria</taxon>
        <taxon>Anthozoa</taxon>
        <taxon>Hexacorallia</taxon>
        <taxon>Scleractinia</taxon>
        <taxon>Astrocoeniina</taxon>
        <taxon>Pocilloporidae</taxon>
        <taxon>Stylophora</taxon>
    </lineage>
</organism>
<evidence type="ECO:0000256" key="2">
    <source>
        <dbReference type="SAM" id="Phobius"/>
    </source>
</evidence>
<dbReference type="AlphaFoldDB" id="A0A2B4RER6"/>
<evidence type="ECO:0000256" key="1">
    <source>
        <dbReference type="SAM" id="MobiDB-lite"/>
    </source>
</evidence>
<reference evidence="4" key="1">
    <citation type="journal article" date="2017" name="bioRxiv">
        <title>Comparative analysis of the genomes of Stylophora pistillata and Acropora digitifera provides evidence for extensive differences between species of corals.</title>
        <authorList>
            <person name="Voolstra C.R."/>
            <person name="Li Y."/>
            <person name="Liew Y.J."/>
            <person name="Baumgarten S."/>
            <person name="Zoccola D."/>
            <person name="Flot J.-F."/>
            <person name="Tambutte S."/>
            <person name="Allemand D."/>
            <person name="Aranda M."/>
        </authorList>
    </citation>
    <scope>NUCLEOTIDE SEQUENCE [LARGE SCALE GENOMIC DNA]</scope>
</reference>
<proteinExistence type="predicted"/>
<accession>A0A2B4RER6</accession>
<dbReference type="OrthoDB" id="10524756at2759"/>
<keyword evidence="2" id="KW-0472">Membrane</keyword>
<protein>
    <submittedName>
        <fullName evidence="3">Uncharacterized protein</fullName>
    </submittedName>
</protein>
<dbReference type="Proteomes" id="UP000225706">
    <property type="component" value="Unassembled WGS sequence"/>
</dbReference>
<gene>
    <name evidence="3" type="ORF">AWC38_SpisGene20496</name>
</gene>
<evidence type="ECO:0000313" key="4">
    <source>
        <dbReference type="Proteomes" id="UP000225706"/>
    </source>
</evidence>
<dbReference type="EMBL" id="LSMT01000664">
    <property type="protein sequence ID" value="PFX15289.1"/>
    <property type="molecule type" value="Genomic_DNA"/>
</dbReference>
<sequence>MSSKFACRCIRKDKDSSTTTLPVVTNASDLNSKNDNDYFTLHLTIAVLAGLLFIVSIILFGVLRLQWKNQQQTDSRNKAVVENQHDFEESLPLNVMNVDAQLSLAAGNERNQSEPFFQSDGVYTELCSESMMASEDHRSRTYTSLVKSTEEDSDIEYDNQISAPEYVNA</sequence>
<name>A0A2B4RER6_STYPI</name>
<keyword evidence="4" id="KW-1185">Reference proteome</keyword>
<evidence type="ECO:0000313" key="3">
    <source>
        <dbReference type="EMBL" id="PFX15289.1"/>
    </source>
</evidence>
<feature type="transmembrane region" description="Helical" evidence="2">
    <location>
        <begin position="39"/>
        <end position="63"/>
    </location>
</feature>